<dbReference type="EMBL" id="FXXP01000002">
    <property type="protein sequence ID" value="SMX28824.1"/>
    <property type="molecule type" value="Genomic_DNA"/>
</dbReference>
<dbReference type="OrthoDB" id="7874922at2"/>
<sequence length="67" mass="7281">MTDYNKGGFWDFLPYALPVLGGAIGMFWARYGTEHFNPVIAVAVGVIAGIVIARGALHLADRFGWRG</sequence>
<dbReference type="RefSeq" id="WP_099246448.1">
    <property type="nucleotide sequence ID" value="NZ_FXXP01000002.1"/>
</dbReference>
<reference evidence="3" key="1">
    <citation type="submission" date="2017-05" db="EMBL/GenBank/DDBJ databases">
        <authorList>
            <person name="Rodrigo-Torres L."/>
            <person name="Arahal R. D."/>
            <person name="Lucena T."/>
        </authorList>
    </citation>
    <scope>NUCLEOTIDE SEQUENCE [LARGE SCALE GENOMIC DNA]</scope>
    <source>
        <strain evidence="3">CECT 8649</strain>
    </source>
</reference>
<keyword evidence="3" id="KW-1185">Reference proteome</keyword>
<accession>A0A238JF34</accession>
<organism evidence="2 3">
    <name type="scientific">Pelagimonas phthalicica</name>
    <dbReference type="NCBI Taxonomy" id="1037362"/>
    <lineage>
        <taxon>Bacteria</taxon>
        <taxon>Pseudomonadati</taxon>
        <taxon>Pseudomonadota</taxon>
        <taxon>Alphaproteobacteria</taxon>
        <taxon>Rhodobacterales</taxon>
        <taxon>Roseobacteraceae</taxon>
        <taxon>Pelagimonas</taxon>
    </lineage>
</organism>
<proteinExistence type="predicted"/>
<feature type="transmembrane region" description="Helical" evidence="1">
    <location>
        <begin position="12"/>
        <end position="29"/>
    </location>
</feature>
<evidence type="ECO:0000256" key="1">
    <source>
        <dbReference type="SAM" id="Phobius"/>
    </source>
</evidence>
<name>A0A238JF34_9RHOB</name>
<evidence type="ECO:0000313" key="3">
    <source>
        <dbReference type="Proteomes" id="UP000225972"/>
    </source>
</evidence>
<evidence type="ECO:0000313" key="2">
    <source>
        <dbReference type="EMBL" id="SMX28824.1"/>
    </source>
</evidence>
<dbReference type="AlphaFoldDB" id="A0A238JF34"/>
<keyword evidence="1" id="KW-0472">Membrane</keyword>
<dbReference type="Proteomes" id="UP000225972">
    <property type="component" value="Unassembled WGS sequence"/>
</dbReference>
<feature type="transmembrane region" description="Helical" evidence="1">
    <location>
        <begin position="35"/>
        <end position="57"/>
    </location>
</feature>
<keyword evidence="1" id="KW-0812">Transmembrane</keyword>
<keyword evidence="1" id="KW-1133">Transmembrane helix</keyword>
<protein>
    <submittedName>
        <fullName evidence="2">Uncharacterized protein</fullName>
    </submittedName>
</protein>
<gene>
    <name evidence="2" type="ORF">TRP8649_02951</name>
</gene>